<dbReference type="PANTHER" id="PTHR31065">
    <property type="entry name" value="PLATZ TRANSCRIPTION FACTOR FAMILY PROTEIN"/>
    <property type="match status" value="1"/>
</dbReference>
<dbReference type="Pfam" id="PF04640">
    <property type="entry name" value="PLATZ"/>
    <property type="match status" value="1"/>
</dbReference>
<reference evidence="1" key="2">
    <citation type="submission" date="2015-12" db="EMBL/GenBank/DDBJ databases">
        <title>Update maize B73 reference genome by single molecule sequencing technologies.</title>
        <authorList>
            <consortium name="Maize Genome Sequencing Project"/>
            <person name="Ware D."/>
        </authorList>
    </citation>
    <scope>NUCLEOTIDE SEQUENCE</scope>
    <source>
        <tissue evidence="1">Seedling</tissue>
    </source>
</reference>
<evidence type="ECO:0000313" key="2">
    <source>
        <dbReference type="EnsemblPlants" id="Zm00001eb186680_P001"/>
    </source>
</evidence>
<reference evidence="3" key="1">
    <citation type="journal article" date="2009" name="Science">
        <title>The B73 maize genome: complexity, diversity, and dynamics.</title>
        <authorList>
            <person name="Schnable P.S."/>
            <person name="Ware D."/>
            <person name="Fulton R.S."/>
            <person name="Stein J.C."/>
            <person name="Wei F."/>
            <person name="Pasternak S."/>
            <person name="Liang C."/>
            <person name="Zhang J."/>
            <person name="Fulton L."/>
            <person name="Graves T.A."/>
            <person name="Minx P."/>
            <person name="Reily A.D."/>
            <person name="Courtney L."/>
            <person name="Kruchowski S.S."/>
            <person name="Tomlinson C."/>
            <person name="Strong C."/>
            <person name="Delehaunty K."/>
            <person name="Fronick C."/>
            <person name="Courtney B."/>
            <person name="Rock S.M."/>
            <person name="Belter E."/>
            <person name="Du F."/>
            <person name="Kim K."/>
            <person name="Abbott R.M."/>
            <person name="Cotton M."/>
            <person name="Levy A."/>
            <person name="Marchetto P."/>
            <person name="Ochoa K."/>
            <person name="Jackson S.M."/>
            <person name="Gillam B."/>
            <person name="Chen W."/>
            <person name="Yan L."/>
            <person name="Higginbotham J."/>
            <person name="Cardenas M."/>
            <person name="Waligorski J."/>
            <person name="Applebaum E."/>
            <person name="Phelps L."/>
            <person name="Falcone J."/>
            <person name="Kanchi K."/>
            <person name="Thane T."/>
            <person name="Scimone A."/>
            <person name="Thane N."/>
            <person name="Henke J."/>
            <person name="Wang T."/>
            <person name="Ruppert J."/>
            <person name="Shah N."/>
            <person name="Rotter K."/>
            <person name="Hodges J."/>
            <person name="Ingenthron E."/>
            <person name="Cordes M."/>
            <person name="Kohlberg S."/>
            <person name="Sgro J."/>
            <person name="Delgado B."/>
            <person name="Mead K."/>
            <person name="Chinwalla A."/>
            <person name="Leonard S."/>
            <person name="Crouse K."/>
            <person name="Collura K."/>
            <person name="Kudrna D."/>
            <person name="Currie J."/>
            <person name="He R."/>
            <person name="Angelova A."/>
            <person name="Rajasekar S."/>
            <person name="Mueller T."/>
            <person name="Lomeli R."/>
            <person name="Scara G."/>
            <person name="Ko A."/>
            <person name="Delaney K."/>
            <person name="Wissotski M."/>
            <person name="Lopez G."/>
            <person name="Campos D."/>
            <person name="Braidotti M."/>
            <person name="Ashley E."/>
            <person name="Golser W."/>
            <person name="Kim H."/>
            <person name="Lee S."/>
            <person name="Lin J."/>
            <person name="Dujmic Z."/>
            <person name="Kim W."/>
            <person name="Talag J."/>
            <person name="Zuccolo A."/>
            <person name="Fan C."/>
            <person name="Sebastian A."/>
            <person name="Kramer M."/>
            <person name="Spiegel L."/>
            <person name="Nascimento L."/>
            <person name="Zutavern T."/>
            <person name="Miller B."/>
            <person name="Ambroise C."/>
            <person name="Muller S."/>
            <person name="Spooner W."/>
            <person name="Narechania A."/>
            <person name="Ren L."/>
            <person name="Wei S."/>
            <person name="Kumari S."/>
            <person name="Faga B."/>
            <person name="Levy M.J."/>
            <person name="McMahan L."/>
            <person name="Van Buren P."/>
            <person name="Vaughn M.W."/>
            <person name="Ying K."/>
            <person name="Yeh C.-T."/>
            <person name="Emrich S.J."/>
            <person name="Jia Y."/>
            <person name="Kalyanaraman A."/>
            <person name="Hsia A.-P."/>
            <person name="Barbazuk W.B."/>
            <person name="Baucom R.S."/>
            <person name="Brutnell T.P."/>
            <person name="Carpita N.C."/>
            <person name="Chaparro C."/>
            <person name="Chia J.-M."/>
            <person name="Deragon J.-M."/>
            <person name="Estill J.C."/>
            <person name="Fu Y."/>
            <person name="Jeddeloh J.A."/>
            <person name="Han Y."/>
            <person name="Lee H."/>
            <person name="Li P."/>
            <person name="Lisch D.R."/>
            <person name="Liu S."/>
            <person name="Liu Z."/>
            <person name="Nagel D.H."/>
            <person name="McCann M.C."/>
            <person name="SanMiguel P."/>
            <person name="Myers A.M."/>
            <person name="Nettleton D."/>
            <person name="Nguyen J."/>
            <person name="Penning B.W."/>
            <person name="Ponnala L."/>
            <person name="Schneider K.L."/>
            <person name="Schwartz D.C."/>
            <person name="Sharma A."/>
            <person name="Soderlund C."/>
            <person name="Springer N.M."/>
            <person name="Sun Q."/>
            <person name="Wang H."/>
            <person name="Waterman M."/>
            <person name="Westerman R."/>
            <person name="Wolfgruber T.K."/>
            <person name="Yang L."/>
            <person name="Yu Y."/>
            <person name="Zhang L."/>
            <person name="Zhou S."/>
            <person name="Zhu Q."/>
            <person name="Bennetzen J.L."/>
            <person name="Dawe R.K."/>
            <person name="Jiang J."/>
            <person name="Jiang N."/>
            <person name="Presting G.G."/>
            <person name="Wessler S.R."/>
            <person name="Aluru S."/>
            <person name="Martienssen R.A."/>
            <person name="Clifton S.W."/>
            <person name="McCombie W.R."/>
            <person name="Wing R.A."/>
            <person name="Wilson R.K."/>
        </authorList>
    </citation>
    <scope>NUCLEOTIDE SEQUENCE [LARGE SCALE GENOMIC DNA]</scope>
    <source>
        <strain evidence="3">cv. B73</strain>
    </source>
</reference>
<dbReference type="Proteomes" id="UP000007305">
    <property type="component" value="Chromosome 4"/>
</dbReference>
<gene>
    <name evidence="1" type="ORF">ZEAMMB73_Zm00001d051376</name>
</gene>
<sequence length="138" mass="15563">MHPVAARGAPHWLRGLLSEEFFDACAAHPGERKNDKNHFCVDCAAPLCRHCLPHEHVHDVLQIWKYASCFVVRIDDLKLFDCTGIQSHTVSDHEVVFLNERTARKRSTSAENPCAACARPLLPGHDYCSLFCKVKRIG</sequence>
<keyword evidence="3" id="KW-1185">Reference proteome</keyword>
<dbReference type="AlphaFoldDB" id="A0A1D6Q6H5"/>
<evidence type="ECO:0000313" key="3">
    <source>
        <dbReference type="Proteomes" id="UP000007305"/>
    </source>
</evidence>
<reference evidence="2" key="3">
    <citation type="submission" date="2019-07" db="EMBL/GenBank/DDBJ databases">
        <authorList>
            <person name="Seetharam A."/>
            <person name="Woodhouse M."/>
            <person name="Cannon E."/>
        </authorList>
    </citation>
    <scope>NUCLEOTIDE SEQUENCE [LARGE SCALE GENOMIC DNA]</scope>
    <source>
        <strain evidence="2">cv. B73</strain>
    </source>
</reference>
<name>A0A1D6Q6H5_MAIZE</name>
<dbReference type="EnsemblPlants" id="Zm00001eb186680_T001">
    <property type="protein sequence ID" value="Zm00001eb186680_P001"/>
    <property type="gene ID" value="Zm00001eb186680"/>
</dbReference>
<protein>
    <submittedName>
        <fullName evidence="1">PLATZ transcription factor family protein</fullName>
    </submittedName>
</protein>
<proteinExistence type="predicted"/>
<evidence type="ECO:0000313" key="1">
    <source>
        <dbReference type="EMBL" id="AQK54113.1"/>
    </source>
</evidence>
<accession>A0A1D6Q6H5</accession>
<reference evidence="2" key="4">
    <citation type="submission" date="2021-05" db="UniProtKB">
        <authorList>
            <consortium name="EnsemblPlants"/>
        </authorList>
    </citation>
    <scope>IDENTIFICATION</scope>
    <source>
        <strain evidence="2">cv. B73</strain>
    </source>
</reference>
<dbReference type="InterPro" id="IPR006734">
    <property type="entry name" value="PLATZ"/>
</dbReference>
<organism evidence="2 3">
    <name type="scientific">Zea mays</name>
    <name type="common">Maize</name>
    <dbReference type="NCBI Taxonomy" id="4577"/>
    <lineage>
        <taxon>Eukaryota</taxon>
        <taxon>Viridiplantae</taxon>
        <taxon>Streptophyta</taxon>
        <taxon>Embryophyta</taxon>
        <taxon>Tracheophyta</taxon>
        <taxon>Spermatophyta</taxon>
        <taxon>Magnoliopsida</taxon>
        <taxon>Liliopsida</taxon>
        <taxon>Poales</taxon>
        <taxon>Poaceae</taxon>
        <taxon>PACMAD clade</taxon>
        <taxon>Panicoideae</taxon>
        <taxon>Andropogonodae</taxon>
        <taxon>Andropogoneae</taxon>
        <taxon>Tripsacinae</taxon>
        <taxon>Zea</taxon>
    </lineage>
</organism>
<dbReference type="PANTHER" id="PTHR31065:SF59">
    <property type="entry name" value="OS02G0661400 PROTEIN"/>
    <property type="match status" value="1"/>
</dbReference>
<dbReference type="Gramene" id="Zm00001eb186680_T001">
    <property type="protein sequence ID" value="Zm00001eb186680_P001"/>
    <property type="gene ID" value="Zm00001eb186680"/>
</dbReference>
<dbReference type="EMBL" id="CM000780">
    <property type="protein sequence ID" value="AQK54113.1"/>
    <property type="molecule type" value="Genomic_DNA"/>
</dbReference>
<dbReference type="PaxDb" id="4577-GRMZM2G342691_P01"/>
<dbReference type="ExpressionAtlas" id="A0A1D6Q6H5">
    <property type="expression patterns" value="baseline"/>
</dbReference>